<accession>R7QAA9</accession>
<dbReference type="KEGG" id="ccp:CHC_T00002980001"/>
<dbReference type="OrthoDB" id="10037294at2759"/>
<dbReference type="RefSeq" id="XP_005714175.1">
    <property type="nucleotide sequence ID" value="XM_005714118.1"/>
</dbReference>
<dbReference type="InterPro" id="IPR008993">
    <property type="entry name" value="TIMP-like_OB-fold"/>
</dbReference>
<keyword evidence="2" id="KW-1185">Reference proteome</keyword>
<sequence length="249" mass="26934">MVYGMSLQDTLLVYRLLGHISDCRYILGVRNVVAEGLGTQKPVGADDFENVSCYCTRLSRIMSAKVVAFLAFAVLSSASACRCRYAPTLQRSYFSEDVVNFVKAKVVAKDEESLENKYTLAIQENYKGCKPSPHVVVYSGTHSCGVQLEVSKSAIVLPIRGGKKPSIDLCDFISSFNGLSDSEKEFLDTRSACCKEICQCTNGESPVNCLVDPCEVTEAPCAEATKCVPNFCGGCLTDWFTSSGAAACV</sequence>
<evidence type="ECO:0000313" key="1">
    <source>
        <dbReference type="EMBL" id="CDF34356.1"/>
    </source>
</evidence>
<dbReference type="EMBL" id="HG001687">
    <property type="protein sequence ID" value="CDF34356.1"/>
    <property type="molecule type" value="Genomic_DNA"/>
</dbReference>
<evidence type="ECO:0000313" key="2">
    <source>
        <dbReference type="Proteomes" id="UP000012073"/>
    </source>
</evidence>
<reference evidence="2" key="1">
    <citation type="journal article" date="2013" name="Proc. Natl. Acad. Sci. U.S.A.">
        <title>Genome structure and metabolic features in the red seaweed Chondrus crispus shed light on evolution of the Archaeplastida.</title>
        <authorList>
            <person name="Collen J."/>
            <person name="Porcel B."/>
            <person name="Carre W."/>
            <person name="Ball S.G."/>
            <person name="Chaparro C."/>
            <person name="Tonon T."/>
            <person name="Barbeyron T."/>
            <person name="Michel G."/>
            <person name="Noel B."/>
            <person name="Valentin K."/>
            <person name="Elias M."/>
            <person name="Artiguenave F."/>
            <person name="Arun A."/>
            <person name="Aury J.M."/>
            <person name="Barbosa-Neto J.F."/>
            <person name="Bothwell J.H."/>
            <person name="Bouget F.Y."/>
            <person name="Brillet L."/>
            <person name="Cabello-Hurtado F."/>
            <person name="Capella-Gutierrez S."/>
            <person name="Charrier B."/>
            <person name="Cladiere L."/>
            <person name="Cock J.M."/>
            <person name="Coelho S.M."/>
            <person name="Colleoni C."/>
            <person name="Czjzek M."/>
            <person name="Da Silva C."/>
            <person name="Delage L."/>
            <person name="Denoeud F."/>
            <person name="Deschamps P."/>
            <person name="Dittami S.M."/>
            <person name="Gabaldon T."/>
            <person name="Gachon C.M."/>
            <person name="Groisillier A."/>
            <person name="Herve C."/>
            <person name="Jabbari K."/>
            <person name="Katinka M."/>
            <person name="Kloareg B."/>
            <person name="Kowalczyk N."/>
            <person name="Labadie K."/>
            <person name="Leblanc C."/>
            <person name="Lopez P.J."/>
            <person name="McLachlan D.H."/>
            <person name="Meslet-Cladiere L."/>
            <person name="Moustafa A."/>
            <person name="Nehr Z."/>
            <person name="Nyvall Collen P."/>
            <person name="Panaud O."/>
            <person name="Partensky F."/>
            <person name="Poulain J."/>
            <person name="Rensing S.A."/>
            <person name="Rousvoal S."/>
            <person name="Samson G."/>
            <person name="Symeonidi A."/>
            <person name="Weissenbach J."/>
            <person name="Zambounis A."/>
            <person name="Wincker P."/>
            <person name="Boyen C."/>
        </authorList>
    </citation>
    <scope>NUCLEOTIDE SEQUENCE [LARGE SCALE GENOMIC DNA]</scope>
    <source>
        <strain evidence="2">cv. Stackhouse</strain>
    </source>
</reference>
<dbReference type="Proteomes" id="UP000012073">
    <property type="component" value="Unassembled WGS sequence"/>
</dbReference>
<gene>
    <name evidence="1" type="ORF">CHC_T00002980001</name>
</gene>
<organism evidence="1 2">
    <name type="scientific">Chondrus crispus</name>
    <name type="common">Carrageen Irish moss</name>
    <name type="synonym">Polymorpha crispa</name>
    <dbReference type="NCBI Taxonomy" id="2769"/>
    <lineage>
        <taxon>Eukaryota</taxon>
        <taxon>Rhodophyta</taxon>
        <taxon>Florideophyceae</taxon>
        <taxon>Rhodymeniophycidae</taxon>
        <taxon>Gigartinales</taxon>
        <taxon>Gigartinaceae</taxon>
        <taxon>Chondrus</taxon>
    </lineage>
</organism>
<proteinExistence type="predicted"/>
<dbReference type="AlphaFoldDB" id="R7QAA9"/>
<name>R7QAA9_CHOCR</name>
<dbReference type="SUPFAM" id="SSF50242">
    <property type="entry name" value="TIMP-like"/>
    <property type="match status" value="1"/>
</dbReference>
<dbReference type="Gene3D" id="2.40.50.120">
    <property type="match status" value="1"/>
</dbReference>
<dbReference type="GeneID" id="17321889"/>
<protein>
    <submittedName>
        <fullName evidence="1">Uncharacterized protein</fullName>
    </submittedName>
</protein>
<dbReference type="Gramene" id="CDF34356">
    <property type="protein sequence ID" value="CDF34356"/>
    <property type="gene ID" value="CHC_T00002980001"/>
</dbReference>